<feature type="region of interest" description="Disordered" evidence="1">
    <location>
        <begin position="1"/>
        <end position="51"/>
    </location>
</feature>
<feature type="region of interest" description="Disordered" evidence="1">
    <location>
        <begin position="266"/>
        <end position="293"/>
    </location>
</feature>
<dbReference type="AlphaFoldDB" id="A0AA39GG96"/>
<feature type="compositionally biased region" description="Basic and acidic residues" evidence="1">
    <location>
        <begin position="75"/>
        <end position="90"/>
    </location>
</feature>
<dbReference type="Proteomes" id="UP001175261">
    <property type="component" value="Unassembled WGS sequence"/>
</dbReference>
<feature type="compositionally biased region" description="Polar residues" evidence="1">
    <location>
        <begin position="1"/>
        <end position="17"/>
    </location>
</feature>
<evidence type="ECO:0000313" key="2">
    <source>
        <dbReference type="EMBL" id="KAK0386414.1"/>
    </source>
</evidence>
<feature type="region of interest" description="Disordered" evidence="1">
    <location>
        <begin position="63"/>
        <end position="90"/>
    </location>
</feature>
<feature type="region of interest" description="Disordered" evidence="1">
    <location>
        <begin position="119"/>
        <end position="141"/>
    </location>
</feature>
<feature type="region of interest" description="Disordered" evidence="1">
    <location>
        <begin position="358"/>
        <end position="390"/>
    </location>
</feature>
<protein>
    <submittedName>
        <fullName evidence="2">Uncharacterized protein</fullName>
    </submittedName>
</protein>
<sequence length="390" mass="44056">MTSTSYYHRSTRVSDSTGPVDGHPSATGPTKPSRRDRDSKKQKSTPFDPDDLCRRLQIVLAEEKAYSERKRRSRANIDRTTIKPVSDDYTNRRGREVPLEIAANQATAARSAQVTAARKSVLPSSAAKRRSKDPMLDSSPLQWPEKDATDLYQHVPQVAATQFARTTSSEPTSDRSLVHKLSRKAMKFHMESPNALAGLKDSAAPDQQARTFHRVRSEREKTYSRNQFQHTAAILEASGDVDDRHNREAIYRHTFDTHFHTKHSLSAEGDENAHPRLSMSSTKGYQRGGARESTELPTVAYPVLTQDGAEHDEAAVRMEDHRVDWTQSDEKSSALLFPALRKSDSRWTLRGRLSFHRTSKSEKDLLTSEDRAPSPALRSPRSSFFARFKR</sequence>
<gene>
    <name evidence="2" type="ORF">NLU13_6251</name>
</gene>
<keyword evidence="3" id="KW-1185">Reference proteome</keyword>
<feature type="compositionally biased region" description="Low complexity" evidence="1">
    <location>
        <begin position="373"/>
        <end position="383"/>
    </location>
</feature>
<evidence type="ECO:0000256" key="1">
    <source>
        <dbReference type="SAM" id="MobiDB-lite"/>
    </source>
</evidence>
<accession>A0AA39GG96</accession>
<evidence type="ECO:0000313" key="3">
    <source>
        <dbReference type="Proteomes" id="UP001175261"/>
    </source>
</evidence>
<dbReference type="EMBL" id="JAPDFR010000005">
    <property type="protein sequence ID" value="KAK0386414.1"/>
    <property type="molecule type" value="Genomic_DNA"/>
</dbReference>
<feature type="compositionally biased region" description="Basic and acidic residues" evidence="1">
    <location>
        <begin position="359"/>
        <end position="372"/>
    </location>
</feature>
<comment type="caution">
    <text evidence="2">The sequence shown here is derived from an EMBL/GenBank/DDBJ whole genome shotgun (WGS) entry which is preliminary data.</text>
</comment>
<organism evidence="2 3">
    <name type="scientific">Sarocladium strictum</name>
    <name type="common">Black bundle disease fungus</name>
    <name type="synonym">Acremonium strictum</name>
    <dbReference type="NCBI Taxonomy" id="5046"/>
    <lineage>
        <taxon>Eukaryota</taxon>
        <taxon>Fungi</taxon>
        <taxon>Dikarya</taxon>
        <taxon>Ascomycota</taxon>
        <taxon>Pezizomycotina</taxon>
        <taxon>Sordariomycetes</taxon>
        <taxon>Hypocreomycetidae</taxon>
        <taxon>Hypocreales</taxon>
        <taxon>Sarocladiaceae</taxon>
        <taxon>Sarocladium</taxon>
    </lineage>
</organism>
<proteinExistence type="predicted"/>
<name>A0AA39GG96_SARSR</name>
<reference evidence="2" key="1">
    <citation type="submission" date="2022-10" db="EMBL/GenBank/DDBJ databases">
        <title>Determination and structural analysis of whole genome sequence of Sarocladium strictum F4-1.</title>
        <authorList>
            <person name="Hu L."/>
            <person name="Jiang Y."/>
        </authorList>
    </citation>
    <scope>NUCLEOTIDE SEQUENCE</scope>
    <source>
        <strain evidence="2">F4-1</strain>
    </source>
</reference>